<organism evidence="1 2">
    <name type="scientific">Phanerochaete carnosa (strain HHB-10118-sp)</name>
    <name type="common">White-rot fungus</name>
    <name type="synonym">Peniophora carnosa</name>
    <dbReference type="NCBI Taxonomy" id="650164"/>
    <lineage>
        <taxon>Eukaryota</taxon>
        <taxon>Fungi</taxon>
        <taxon>Dikarya</taxon>
        <taxon>Basidiomycota</taxon>
        <taxon>Agaricomycotina</taxon>
        <taxon>Agaricomycetes</taxon>
        <taxon>Polyporales</taxon>
        <taxon>Phanerochaetaceae</taxon>
        <taxon>Phanerochaete</taxon>
    </lineage>
</organism>
<accession>K5VK53</accession>
<reference evidence="1 2" key="1">
    <citation type="journal article" date="2012" name="BMC Genomics">
        <title>Comparative genomics of the white-rot fungi, Phanerochaete carnosa and P. chrysosporium, to elucidate the genetic basis of the distinct wood types they colonize.</title>
        <authorList>
            <person name="Suzuki H."/>
            <person name="MacDonald J."/>
            <person name="Syed K."/>
            <person name="Salamov A."/>
            <person name="Hori C."/>
            <person name="Aerts A."/>
            <person name="Henrissat B."/>
            <person name="Wiebenga A."/>
            <person name="vanKuyk P.A."/>
            <person name="Barry K."/>
            <person name="Lindquist E."/>
            <person name="LaButti K."/>
            <person name="Lapidus A."/>
            <person name="Lucas S."/>
            <person name="Coutinho P."/>
            <person name="Gong Y."/>
            <person name="Samejima M."/>
            <person name="Mahadevan R."/>
            <person name="Abou-Zaid M."/>
            <person name="de Vries R.P."/>
            <person name="Igarashi K."/>
            <person name="Yadav J.S."/>
            <person name="Grigoriev I.V."/>
            <person name="Master E.R."/>
        </authorList>
    </citation>
    <scope>NUCLEOTIDE SEQUENCE [LARGE SCALE GENOMIC DNA]</scope>
    <source>
        <strain evidence="1 2">HHB-10118-sp</strain>
    </source>
</reference>
<dbReference type="AlphaFoldDB" id="K5VK53"/>
<dbReference type="InParanoid" id="K5VK53"/>
<name>K5VK53_PHACS</name>
<dbReference type="Proteomes" id="UP000008370">
    <property type="component" value="Unassembled WGS sequence"/>
</dbReference>
<proteinExistence type="predicted"/>
<gene>
    <name evidence="1" type="ORF">PHACADRAFT_262075</name>
</gene>
<dbReference type="HOGENOM" id="CLU_2622826_0_0_1"/>
<dbReference type="EMBL" id="JH930476">
    <property type="protein sequence ID" value="EKM51753.1"/>
    <property type="molecule type" value="Genomic_DNA"/>
</dbReference>
<dbReference type="GeneID" id="18918174"/>
<protein>
    <submittedName>
        <fullName evidence="1">Uncharacterized protein</fullName>
    </submittedName>
</protein>
<dbReference type="KEGG" id="pco:PHACADRAFT_262075"/>
<dbReference type="RefSeq" id="XP_007399552.1">
    <property type="nucleotide sequence ID" value="XM_007399490.1"/>
</dbReference>
<evidence type="ECO:0000313" key="1">
    <source>
        <dbReference type="EMBL" id="EKM51753.1"/>
    </source>
</evidence>
<sequence>MPCIRACNSPGGDCLIDGIDHGIIEQELQECRDFFCPSYWTRPAHLTRAIEQGLRGADLVPVAMMRDAGAWMFMRPNR</sequence>
<evidence type="ECO:0000313" key="2">
    <source>
        <dbReference type="Proteomes" id="UP000008370"/>
    </source>
</evidence>
<keyword evidence="2" id="KW-1185">Reference proteome</keyword>